<protein>
    <submittedName>
        <fullName evidence="7">Auxin efflux carrier family protein</fullName>
    </submittedName>
</protein>
<evidence type="ECO:0000256" key="1">
    <source>
        <dbReference type="ARBA" id="ARBA00004141"/>
    </source>
</evidence>
<dbReference type="PANTHER" id="PTHR31419:SF1">
    <property type="entry name" value="PROTEIN PIN-LIKES 6"/>
    <property type="match status" value="1"/>
</dbReference>
<feature type="transmembrane region" description="Helical" evidence="6">
    <location>
        <begin position="533"/>
        <end position="554"/>
    </location>
</feature>
<evidence type="ECO:0000256" key="6">
    <source>
        <dbReference type="SAM" id="Phobius"/>
    </source>
</evidence>
<keyword evidence="4 6" id="KW-0472">Membrane</keyword>
<dbReference type="Pfam" id="PF03547">
    <property type="entry name" value="Mem_trans"/>
    <property type="match status" value="1"/>
</dbReference>
<keyword evidence="3 6" id="KW-1133">Transmembrane helix</keyword>
<evidence type="ECO:0000256" key="2">
    <source>
        <dbReference type="ARBA" id="ARBA00022692"/>
    </source>
</evidence>
<accession>A0A4Y1RQ46</accession>
<evidence type="ECO:0000256" key="3">
    <source>
        <dbReference type="ARBA" id="ARBA00022989"/>
    </source>
</evidence>
<dbReference type="GO" id="GO:0016020">
    <property type="term" value="C:membrane"/>
    <property type="evidence" value="ECO:0007669"/>
    <property type="project" value="UniProtKB-SubCell"/>
</dbReference>
<reference evidence="7" key="1">
    <citation type="journal article" date="2019" name="Science">
        <title>Mutation of a bHLH transcription factor allowed almond domestication.</title>
        <authorList>
            <person name="Sanchez-Perez R."/>
            <person name="Pavan S."/>
            <person name="Mazzeo R."/>
            <person name="Moldovan C."/>
            <person name="Aiese Cigliano R."/>
            <person name="Del Cueto J."/>
            <person name="Ricciardi F."/>
            <person name="Lotti C."/>
            <person name="Ricciardi L."/>
            <person name="Dicenta F."/>
            <person name="Lopez-Marques R.L."/>
            <person name="Lindberg Moller B."/>
        </authorList>
    </citation>
    <scope>NUCLEOTIDE SEQUENCE</scope>
</reference>
<organism evidence="7">
    <name type="scientific">Prunus dulcis</name>
    <name type="common">Almond</name>
    <name type="synonym">Amygdalus dulcis</name>
    <dbReference type="NCBI Taxonomy" id="3755"/>
    <lineage>
        <taxon>Eukaryota</taxon>
        <taxon>Viridiplantae</taxon>
        <taxon>Streptophyta</taxon>
        <taxon>Embryophyta</taxon>
        <taxon>Tracheophyta</taxon>
        <taxon>Spermatophyta</taxon>
        <taxon>Magnoliopsida</taxon>
        <taxon>eudicotyledons</taxon>
        <taxon>Gunneridae</taxon>
        <taxon>Pentapetalae</taxon>
        <taxon>rosids</taxon>
        <taxon>fabids</taxon>
        <taxon>Rosales</taxon>
        <taxon>Rosaceae</taxon>
        <taxon>Amygdaloideae</taxon>
        <taxon>Amygdaleae</taxon>
        <taxon>Prunus</taxon>
    </lineage>
</organism>
<feature type="transmembrane region" description="Helical" evidence="6">
    <location>
        <begin position="459"/>
        <end position="482"/>
    </location>
</feature>
<proteinExistence type="predicted"/>
<dbReference type="GO" id="GO:0009734">
    <property type="term" value="P:auxin-activated signaling pathway"/>
    <property type="evidence" value="ECO:0007669"/>
    <property type="project" value="UniProtKB-KW"/>
</dbReference>
<sequence>FEPKREKENCQLYKTVDIRPQPQKQRNKIESKETKLNCTRKQVHIRNGRRDGQRVARKFRWYRLLVAHDDQSGRGVVSSHLPLHTDSRAVDVSEFIPTFTRFGCCEFSVGSSAARTHDDNDLGKVAEQRRLRQKRRDFWTANPFFIFPNNKLGGFILKEELNCGQPGSDFMRSANWDSNIDSWGKHGKVFTGGGRGPSGRRGVVTWTIKIAVLPIAKVFTVCSLGLLMASKYVNIFPASGRKLLNGLVFSLLLPCLIFSQLGQAITLQKMLEWWFIPVNVVLGSTSGSIIGYIVASIVRPPYPFFKFTIVQIGIGNIGNVPLVLISALCRDKSNPFGDSTTCKTDGTAYISFGQWVGAIIYTHMYFICWPPPPEGTFDIEEGELPIKNPRNGKIPDQVPLLTHDENEEQHMKKRLQKLTQMIFCFTSVLLYVWLSLILAMVLGSIPFLKKIIFTADGPLFFFTDSCIILGEAMIPCILLALGGNLVDGPGSSKLGLRTTVAIIIGRLVLVPPVGLGIVMLADKLGFLPAGDKMFRFVLLLQHTMPTSVLAGAVANLRGCGREAAAVLFWVHIFAIFSMAGWIVLYLNILF</sequence>
<feature type="transmembrane region" description="Helical" evidence="6">
    <location>
        <begin position="304"/>
        <end position="329"/>
    </location>
</feature>
<feature type="non-terminal residue" evidence="7">
    <location>
        <position position="1"/>
    </location>
</feature>
<dbReference type="PANTHER" id="PTHR31419">
    <property type="entry name" value="PROTEIN PIN-LIKES 2"/>
    <property type="match status" value="1"/>
</dbReference>
<dbReference type="InterPro" id="IPR039305">
    <property type="entry name" value="PILS2/6"/>
</dbReference>
<dbReference type="InterPro" id="IPR004776">
    <property type="entry name" value="Mem_transp_PIN-like"/>
</dbReference>
<gene>
    <name evidence="7" type="ORF">Prudu_018034</name>
</gene>
<dbReference type="EMBL" id="AP019302">
    <property type="protein sequence ID" value="BBH06390.1"/>
    <property type="molecule type" value="Genomic_DNA"/>
</dbReference>
<feature type="transmembrane region" description="Helical" evidence="6">
    <location>
        <begin position="210"/>
        <end position="230"/>
    </location>
</feature>
<feature type="transmembrane region" description="Helical" evidence="6">
    <location>
        <begin position="273"/>
        <end position="298"/>
    </location>
</feature>
<feature type="transmembrane region" description="Helical" evidence="6">
    <location>
        <begin position="242"/>
        <end position="261"/>
    </location>
</feature>
<feature type="transmembrane region" description="Helical" evidence="6">
    <location>
        <begin position="566"/>
        <end position="588"/>
    </location>
</feature>
<feature type="transmembrane region" description="Helical" evidence="6">
    <location>
        <begin position="421"/>
        <end position="447"/>
    </location>
</feature>
<comment type="subcellular location">
    <subcellularLocation>
        <location evidence="1">Membrane</location>
        <topology evidence="1">Multi-pass membrane protein</topology>
    </subcellularLocation>
</comment>
<evidence type="ECO:0000313" key="7">
    <source>
        <dbReference type="EMBL" id="BBH06390.1"/>
    </source>
</evidence>
<keyword evidence="2 6" id="KW-0812">Transmembrane</keyword>
<feature type="transmembrane region" description="Helical" evidence="6">
    <location>
        <begin position="494"/>
        <end position="521"/>
    </location>
</feature>
<evidence type="ECO:0000256" key="5">
    <source>
        <dbReference type="ARBA" id="ARBA00023294"/>
    </source>
</evidence>
<name>A0A4Y1RQ46_PRUDU</name>
<evidence type="ECO:0000256" key="4">
    <source>
        <dbReference type="ARBA" id="ARBA00023136"/>
    </source>
</evidence>
<dbReference type="GO" id="GO:0080162">
    <property type="term" value="P:endoplasmic reticulum to cytosol auxin transport"/>
    <property type="evidence" value="ECO:0007669"/>
    <property type="project" value="InterPro"/>
</dbReference>
<keyword evidence="5" id="KW-0927">Auxin signaling pathway</keyword>
<dbReference type="AlphaFoldDB" id="A0A4Y1RQ46"/>